<dbReference type="InterPro" id="IPR025292">
    <property type="entry name" value="T3SS_LEE_assoc"/>
</dbReference>
<proteinExistence type="predicted"/>
<sequence>MAAASETVLRVFQLWWQPGEQMHGDWWQRLELYGWQAKYTQLSLGARRELDRLICQRRAFPKPMDSAEFAELSPLQQALLRAGQRMPMLLLAMGLLLLDCPDYLLWRPYRETLSCWLSEAQLEQLQVLWRNGQLSPQLPPELLVHEAQMSAQAALDRLLWADPVWQAVRYTLPATDARQGSARAVTAGEHLFIRLEHFL</sequence>
<reference evidence="1" key="1">
    <citation type="submission" date="2022-03" db="EMBL/GenBank/DDBJ databases">
        <title>Proposal of a novel genus Dryocolo and two novel species.</title>
        <authorList>
            <person name="Maddock D.W."/>
            <person name="Brady C.L."/>
            <person name="Denman S."/>
            <person name="Arnold D."/>
        </authorList>
    </citation>
    <scope>NUCLEOTIDE SEQUENCE</scope>
    <source>
        <strain evidence="1">H6W4</strain>
    </source>
</reference>
<organism evidence="1 2">
    <name type="scientific">Dryocola boscaweniae</name>
    <dbReference type="NCBI Taxonomy" id="2925397"/>
    <lineage>
        <taxon>Bacteria</taxon>
        <taxon>Pseudomonadati</taxon>
        <taxon>Pseudomonadota</taxon>
        <taxon>Gammaproteobacteria</taxon>
        <taxon>Enterobacterales</taxon>
        <taxon>Enterobacteriaceae</taxon>
        <taxon>Dryocola</taxon>
    </lineage>
</organism>
<dbReference type="Proteomes" id="UP001150641">
    <property type="component" value="Unassembled WGS sequence"/>
</dbReference>
<gene>
    <name evidence="1" type="ORF">MUA00_01625</name>
</gene>
<dbReference type="RefSeq" id="WP_271121393.1">
    <property type="nucleotide sequence ID" value="NZ_JALHAN010000053.1"/>
</dbReference>
<accession>A0A9X3AP36</accession>
<dbReference type="EMBL" id="JALHAP010000066">
    <property type="protein sequence ID" value="MCT4700520.1"/>
    <property type="molecule type" value="Genomic_DNA"/>
</dbReference>
<keyword evidence="2" id="KW-1185">Reference proteome</keyword>
<protein>
    <submittedName>
        <fullName evidence="1">Uncharacterized protein</fullName>
    </submittedName>
</protein>
<dbReference type="AlphaFoldDB" id="A0A9X3AP36"/>
<dbReference type="Pfam" id="PF13327">
    <property type="entry name" value="T3SS_LEE_assoc"/>
    <property type="match status" value="1"/>
</dbReference>
<name>A0A9X3AP36_9ENTR</name>
<evidence type="ECO:0000313" key="2">
    <source>
        <dbReference type="Proteomes" id="UP001150641"/>
    </source>
</evidence>
<comment type="caution">
    <text evidence="1">The sequence shown here is derived from an EMBL/GenBank/DDBJ whole genome shotgun (WGS) entry which is preliminary data.</text>
</comment>
<evidence type="ECO:0000313" key="1">
    <source>
        <dbReference type="EMBL" id="MCT4700520.1"/>
    </source>
</evidence>